<feature type="binding site" evidence="16">
    <location>
        <position position="93"/>
    </location>
    <ligand>
        <name>NADPH</name>
        <dbReference type="ChEBI" id="CHEBI:57783"/>
    </ligand>
</feature>
<evidence type="ECO:0000256" key="10">
    <source>
        <dbReference type="ARBA" id="ARBA00023002"/>
    </source>
</evidence>
<dbReference type="GO" id="GO:0009088">
    <property type="term" value="P:threonine biosynthetic process"/>
    <property type="evidence" value="ECO:0007669"/>
    <property type="project" value="UniProtKB-UniPathway"/>
</dbReference>
<proteinExistence type="inferred from homology"/>
<keyword evidence="11 14" id="KW-0486">Methionine biosynthesis</keyword>
<feature type="binding site" evidence="16">
    <location>
        <begin position="12"/>
        <end position="17"/>
    </location>
    <ligand>
        <name>NADP(+)</name>
        <dbReference type="ChEBI" id="CHEBI:58349"/>
    </ligand>
</feature>
<evidence type="ECO:0000259" key="19">
    <source>
        <dbReference type="Pfam" id="PF00742"/>
    </source>
</evidence>
<dbReference type="EC" id="1.1.1.3" evidence="5 14"/>
<evidence type="ECO:0000313" key="21">
    <source>
        <dbReference type="EMBL" id="GAV47365.1"/>
    </source>
</evidence>
<evidence type="ECO:0000256" key="2">
    <source>
        <dbReference type="ARBA" id="ARBA00005056"/>
    </source>
</evidence>
<dbReference type="AlphaFoldDB" id="A0A1Q2ZVD3"/>
<feature type="binding site" evidence="16">
    <location>
        <position position="117"/>
    </location>
    <ligand>
        <name>NADPH</name>
        <dbReference type="ChEBI" id="CHEBI:57783"/>
    </ligand>
</feature>
<evidence type="ECO:0000259" key="20">
    <source>
        <dbReference type="Pfam" id="PF03447"/>
    </source>
</evidence>
<keyword evidence="7 14" id="KW-0028">Amino-acid biosynthesis</keyword>
<dbReference type="Gene3D" id="3.30.360.10">
    <property type="entry name" value="Dihydrodipicolinate Reductase, domain 2"/>
    <property type="match status" value="1"/>
</dbReference>
<keyword evidence="9 14" id="KW-0521">NADP</keyword>
<feature type="active site" description="Proton donor" evidence="15">
    <location>
        <position position="223"/>
    </location>
</feature>
<dbReference type="InterPro" id="IPR022697">
    <property type="entry name" value="HDH_short"/>
</dbReference>
<name>A0A1Q2ZVD3_ZYGRO</name>
<protein>
    <recommendedName>
        <fullName evidence="6 14">Homoserine dehydrogenase</fullName>
        <shortName evidence="14">HDH</shortName>
        <ecNumber evidence="5 14">1.1.1.3</ecNumber>
    </recommendedName>
</protein>
<dbReference type="FunFam" id="3.30.360.10:FF:000006">
    <property type="entry name" value="Bifunctional aspartokinase/homoserine dehydrogenase"/>
    <property type="match status" value="1"/>
</dbReference>
<accession>A0A1Q2ZVD3</accession>
<dbReference type="PANTHER" id="PTHR43070">
    <property type="match status" value="1"/>
</dbReference>
<feature type="domain" description="Aspartate/homoserine dehydrogenase NAD-binding" evidence="20">
    <location>
        <begin position="12"/>
        <end position="139"/>
    </location>
</feature>
<dbReference type="GO" id="GO:0009086">
    <property type="term" value="P:methionine biosynthetic process"/>
    <property type="evidence" value="ECO:0007669"/>
    <property type="project" value="UniProtKB-KW"/>
</dbReference>
<evidence type="ECO:0000313" key="22">
    <source>
        <dbReference type="Proteomes" id="UP000187013"/>
    </source>
</evidence>
<dbReference type="eggNOG" id="KOG0455">
    <property type="taxonomic scope" value="Eukaryota"/>
</dbReference>
<dbReference type="PROSITE" id="PS01042">
    <property type="entry name" value="HOMOSER_DHGENASE"/>
    <property type="match status" value="1"/>
</dbReference>
<comment type="similarity">
    <text evidence="4 14 18">Belongs to the homoserine dehydrogenase family.</text>
</comment>
<comment type="catalytic activity">
    <reaction evidence="12">
        <text>L-homoserine + NADP(+) = L-aspartate 4-semialdehyde + NADPH + H(+)</text>
        <dbReference type="Rhea" id="RHEA:15761"/>
        <dbReference type="ChEBI" id="CHEBI:15378"/>
        <dbReference type="ChEBI" id="CHEBI:57476"/>
        <dbReference type="ChEBI" id="CHEBI:57783"/>
        <dbReference type="ChEBI" id="CHEBI:58349"/>
        <dbReference type="ChEBI" id="CHEBI:537519"/>
        <dbReference type="EC" id="1.1.1.3"/>
    </reaction>
    <physiologicalReaction direction="right-to-left" evidence="12">
        <dbReference type="Rhea" id="RHEA:15763"/>
    </physiologicalReaction>
</comment>
<evidence type="ECO:0000256" key="8">
    <source>
        <dbReference type="ARBA" id="ARBA00022697"/>
    </source>
</evidence>
<evidence type="ECO:0000256" key="13">
    <source>
        <dbReference type="ARBA" id="ARBA00059589"/>
    </source>
</evidence>
<dbReference type="UniPathway" id="UPA00051">
    <property type="reaction ID" value="UER00465"/>
</dbReference>
<evidence type="ECO:0000256" key="16">
    <source>
        <dbReference type="PIRSR" id="PIRSR036497-2"/>
    </source>
</evidence>
<dbReference type="OMA" id="IYTRCYS"/>
<comment type="pathway">
    <text evidence="2 17">Amino-acid biosynthesis; L-threonine biosynthesis; L-threonine from L-aspartate: step 3/5.</text>
</comment>
<evidence type="ECO:0000256" key="11">
    <source>
        <dbReference type="ARBA" id="ARBA00023167"/>
    </source>
</evidence>
<dbReference type="PIRSF" id="PIRSF036497">
    <property type="entry name" value="HDH_short"/>
    <property type="match status" value="1"/>
</dbReference>
<feature type="domain" description="Homoserine dehydrogenase catalytic" evidence="19">
    <location>
        <begin position="151"/>
        <end position="353"/>
    </location>
</feature>
<reference evidence="21 22" key="1">
    <citation type="submission" date="2016-08" db="EMBL/GenBank/DDBJ databases">
        <title>Draft genome sequence of allopolyploid Zygosaccharomyces rouxii.</title>
        <authorList>
            <person name="Watanabe J."/>
            <person name="Uehara K."/>
            <person name="Mogi Y."/>
            <person name="Tsukioka Y."/>
        </authorList>
    </citation>
    <scope>NUCLEOTIDE SEQUENCE [LARGE SCALE GENOMIC DNA]</scope>
    <source>
        <strain evidence="21 22">NBRC 110957</strain>
    </source>
</reference>
<evidence type="ECO:0000256" key="4">
    <source>
        <dbReference type="ARBA" id="ARBA00006753"/>
    </source>
</evidence>
<evidence type="ECO:0000256" key="7">
    <source>
        <dbReference type="ARBA" id="ARBA00022605"/>
    </source>
</evidence>
<dbReference type="GO" id="GO:0070403">
    <property type="term" value="F:NAD+ binding"/>
    <property type="evidence" value="ECO:0007669"/>
    <property type="project" value="EnsemblFungi"/>
</dbReference>
<evidence type="ECO:0000256" key="3">
    <source>
        <dbReference type="ARBA" id="ARBA00005062"/>
    </source>
</evidence>
<dbReference type="InterPro" id="IPR036291">
    <property type="entry name" value="NAD(P)-bd_dom_sf"/>
</dbReference>
<evidence type="ECO:0000256" key="9">
    <source>
        <dbReference type="ARBA" id="ARBA00022857"/>
    </source>
</evidence>
<dbReference type="GO" id="GO:0009090">
    <property type="term" value="P:homoserine biosynthetic process"/>
    <property type="evidence" value="ECO:0007669"/>
    <property type="project" value="EnsemblFungi"/>
</dbReference>
<dbReference type="PANTHER" id="PTHR43070:SF5">
    <property type="entry name" value="HOMOSERINE DEHYDROGENASE"/>
    <property type="match status" value="1"/>
</dbReference>
<dbReference type="GO" id="GO:0004412">
    <property type="term" value="F:homoserine dehydrogenase activity"/>
    <property type="evidence" value="ECO:0007669"/>
    <property type="project" value="UniProtKB-EC"/>
</dbReference>
<dbReference type="Proteomes" id="UP000187013">
    <property type="component" value="Unassembled WGS sequence"/>
</dbReference>
<dbReference type="EMBL" id="BDGX01000008">
    <property type="protein sequence ID" value="GAV47365.1"/>
    <property type="molecule type" value="Genomic_DNA"/>
</dbReference>
<dbReference type="SUPFAM" id="SSF55347">
    <property type="entry name" value="Glyceraldehyde-3-phosphate dehydrogenase-like, C-terminal domain"/>
    <property type="match status" value="1"/>
</dbReference>
<dbReference type="InterPro" id="IPR011147">
    <property type="entry name" value="Bifunc_Aspkin/hSer_DH"/>
</dbReference>
<dbReference type="InterPro" id="IPR019811">
    <property type="entry name" value="HDH_CS"/>
</dbReference>
<evidence type="ECO:0000256" key="12">
    <source>
        <dbReference type="ARBA" id="ARBA00048841"/>
    </source>
</evidence>
<dbReference type="Pfam" id="PF03447">
    <property type="entry name" value="NAD_binding_3"/>
    <property type="match status" value="1"/>
</dbReference>
<dbReference type="OrthoDB" id="67851at2759"/>
<evidence type="ECO:0000256" key="18">
    <source>
        <dbReference type="RuleBase" id="RU004171"/>
    </source>
</evidence>
<organism evidence="21 22">
    <name type="scientific">Zygosaccharomyces rouxii</name>
    <dbReference type="NCBI Taxonomy" id="4956"/>
    <lineage>
        <taxon>Eukaryota</taxon>
        <taxon>Fungi</taxon>
        <taxon>Dikarya</taxon>
        <taxon>Ascomycota</taxon>
        <taxon>Saccharomycotina</taxon>
        <taxon>Saccharomycetes</taxon>
        <taxon>Saccharomycetales</taxon>
        <taxon>Saccharomycetaceae</taxon>
        <taxon>Zygosaccharomyces</taxon>
    </lineage>
</organism>
<dbReference type="Pfam" id="PF00742">
    <property type="entry name" value="Homoserine_dh"/>
    <property type="match status" value="1"/>
</dbReference>
<dbReference type="InterPro" id="IPR001342">
    <property type="entry name" value="HDH_cat"/>
</dbReference>
<evidence type="ECO:0000256" key="17">
    <source>
        <dbReference type="RuleBase" id="RU000579"/>
    </source>
</evidence>
<dbReference type="SUPFAM" id="SSF51735">
    <property type="entry name" value="NAD(P)-binding Rossmann-fold domains"/>
    <property type="match status" value="1"/>
</dbReference>
<dbReference type="Gene3D" id="3.40.50.720">
    <property type="entry name" value="NAD(P)-binding Rossmann-like Domain"/>
    <property type="match status" value="1"/>
</dbReference>
<comment type="function">
    <text evidence="13">Catalyzes the conversion of L-aspartate-beta-semialdehyde (L-Asa) to L-homoserine (L-Hse), the third step in the biosynthesis of amino acids that derive from aspartate (the aspartate family of amino acids), including methioinine and threonine, the latter of which is a precursor to isoleucine; production of homoserine leads to a branch-point in the pathway as it can either be O-phosphorylated for processing to threonine, or O-acylated for processing to methionine.</text>
</comment>
<dbReference type="GO" id="GO:0050661">
    <property type="term" value="F:NADP binding"/>
    <property type="evidence" value="ECO:0007669"/>
    <property type="project" value="InterPro"/>
</dbReference>
<comment type="pathway">
    <text evidence="3 17">Amino-acid biosynthesis; L-methionine biosynthesis via de novo pathway; L-homoserine from L-aspartate: step 3/3.</text>
</comment>
<evidence type="ECO:0000256" key="1">
    <source>
        <dbReference type="ARBA" id="ARBA00001920"/>
    </source>
</evidence>
<keyword evidence="10 14" id="KW-0560">Oxidoreductase</keyword>
<comment type="caution">
    <text evidence="21">The sequence shown here is derived from an EMBL/GenBank/DDBJ whole genome shotgun (WGS) entry which is preliminary data.</text>
</comment>
<evidence type="ECO:0000256" key="5">
    <source>
        <dbReference type="ARBA" id="ARBA00013213"/>
    </source>
</evidence>
<evidence type="ECO:0000256" key="6">
    <source>
        <dbReference type="ARBA" id="ARBA00013376"/>
    </source>
</evidence>
<comment type="cofactor">
    <cofactor evidence="1">
        <name>a metal cation</name>
        <dbReference type="ChEBI" id="CHEBI:25213"/>
    </cofactor>
</comment>
<sequence length="361" mass="38948">MTGREVNVAIIGCGLVGSAVLRQLQAAKSSVTYNLILLSSSKKSLISDDYKPLDIGSNWKETLNTSSKEPLPLESLLSYLIRSPKPVILVDNTSNESIPEFYPKFVENGISIATPNKKGFSSQLSLWKRIFSNKSTNGLVYHEATVGAGLPIIGTLNDMVNTGDQVQKIEGIFSGTLSYIFNEFSTVEPNSVQFSDVVKKAKDLGYTEPDPRDDLNGLDVARKVTILARLSGLEVESPTSFPVQSLIPKPLESVASADEFLAKLPQYDSDLTKLKEEAAKENKVLRFIGKVDVASKQVSVGIEKYDASHPFASLKGSDNVVSINTQRYPNPLVIQGAGAGAEVTAAGVVADVIKIAERIQA</sequence>
<evidence type="ECO:0000256" key="15">
    <source>
        <dbReference type="PIRSR" id="PIRSR036497-1"/>
    </source>
</evidence>
<gene>
    <name evidence="21" type="ORF">ZYGR_0H02060</name>
</gene>
<evidence type="ECO:0000256" key="14">
    <source>
        <dbReference type="PIRNR" id="PIRNR036497"/>
    </source>
</evidence>
<dbReference type="UniPathway" id="UPA00050">
    <property type="reaction ID" value="UER00063"/>
</dbReference>
<feature type="binding site" evidence="16">
    <location>
        <position position="208"/>
    </location>
    <ligand>
        <name>L-homoserine</name>
        <dbReference type="ChEBI" id="CHEBI:57476"/>
    </ligand>
</feature>
<dbReference type="InterPro" id="IPR005106">
    <property type="entry name" value="Asp/hSer_DH_NAD-bd"/>
</dbReference>
<keyword evidence="8 14" id="KW-0791">Threonine biosynthesis</keyword>